<dbReference type="GO" id="GO:0005634">
    <property type="term" value="C:nucleus"/>
    <property type="evidence" value="ECO:0007669"/>
    <property type="project" value="TreeGrafter"/>
</dbReference>
<evidence type="ECO:0000313" key="2">
    <source>
        <dbReference type="Proteomes" id="UP000887565"/>
    </source>
</evidence>
<dbReference type="PANTHER" id="PTHR13060">
    <property type="entry name" value="SGT1 PROTEIN HSGT1 SUPPRESSOR OF GCR2"/>
    <property type="match status" value="1"/>
</dbReference>
<feature type="region of interest" description="Disordered" evidence="1">
    <location>
        <begin position="382"/>
        <end position="421"/>
    </location>
</feature>
<dbReference type="OMA" id="TKDYIWQ"/>
<dbReference type="PANTHER" id="PTHR13060:SF0">
    <property type="entry name" value="PROTEIN ECDYSONELESS HOMOLOG"/>
    <property type="match status" value="1"/>
</dbReference>
<name>A0A915IPD2_ROMCU</name>
<sequence>MNSLNWFVTVFLKPCFPRTKVFRKGKDMSRMFIHNGALHVIPRLMKSKKENEIASIDVPEHVKSAYDGASIVFNNPHLTVADSSLQLCIERKVGDLVDNLADKCFHHAHCHLPARAAFVLMKNSKLISSAVQAFYLRLPADMQQCSMKAAGLEILARRGEKLVVNDQDANDCTKINRSSNWIRFKDQLLSRGYFKDEAEGSAKHNELLLAAESFYLENFGKSSQNDPGCIVLSLLKNFDPTFINAAKYDSQTLLPADDDSWLNVTPAMLDEILEKKSEDLTNEMSKEFGANDDIRKKVKSFMKNQSSYKGASSQSKFRAANNAMLHMPMPESSTESSDMDSYGSDESDNEEIDPDELEEMKRFGDMMKNYMRQMDAELDKTTVGKTFLRKKQKTDNKDSESSKNSALSPGANSIDMEDDDFQPVDVDKNLVHGMLASYKHEKGLPGPASTLLHGLNILPSKINAAKLDSDDDSGPDSDRFYS</sequence>
<dbReference type="AlphaFoldDB" id="A0A915IPD2"/>
<feature type="compositionally biased region" description="Acidic residues" evidence="1">
    <location>
        <begin position="343"/>
        <end position="356"/>
    </location>
</feature>
<accession>A0A915IPD2</accession>
<dbReference type="WBParaSite" id="nRc.2.0.1.t15303-RA">
    <property type="protein sequence ID" value="nRc.2.0.1.t15303-RA"/>
    <property type="gene ID" value="nRc.2.0.1.g15303"/>
</dbReference>
<reference evidence="3" key="1">
    <citation type="submission" date="2022-11" db="UniProtKB">
        <authorList>
            <consortium name="WormBaseParasite"/>
        </authorList>
    </citation>
    <scope>IDENTIFICATION</scope>
</reference>
<feature type="compositionally biased region" description="Polar residues" evidence="1">
    <location>
        <begin position="402"/>
        <end position="411"/>
    </location>
</feature>
<dbReference type="Proteomes" id="UP000887565">
    <property type="component" value="Unplaced"/>
</dbReference>
<feature type="region of interest" description="Disordered" evidence="1">
    <location>
        <begin position="328"/>
        <end position="356"/>
    </location>
</feature>
<keyword evidence="2" id="KW-1185">Reference proteome</keyword>
<feature type="region of interest" description="Disordered" evidence="1">
    <location>
        <begin position="462"/>
        <end position="482"/>
    </location>
</feature>
<evidence type="ECO:0000256" key="1">
    <source>
        <dbReference type="SAM" id="MobiDB-lite"/>
    </source>
</evidence>
<evidence type="ECO:0000313" key="3">
    <source>
        <dbReference type="WBParaSite" id="nRc.2.0.1.t15303-RA"/>
    </source>
</evidence>
<dbReference type="Pfam" id="PF07093">
    <property type="entry name" value="SGT1"/>
    <property type="match status" value="2"/>
</dbReference>
<proteinExistence type="predicted"/>
<protein>
    <submittedName>
        <fullName evidence="3">Uncharacterized protein</fullName>
    </submittedName>
</protein>
<dbReference type="InterPro" id="IPR010770">
    <property type="entry name" value="Ecd"/>
</dbReference>
<organism evidence="2 3">
    <name type="scientific">Romanomermis culicivorax</name>
    <name type="common">Nematode worm</name>
    <dbReference type="NCBI Taxonomy" id="13658"/>
    <lineage>
        <taxon>Eukaryota</taxon>
        <taxon>Metazoa</taxon>
        <taxon>Ecdysozoa</taxon>
        <taxon>Nematoda</taxon>
        <taxon>Enoplea</taxon>
        <taxon>Dorylaimia</taxon>
        <taxon>Mermithida</taxon>
        <taxon>Mermithoidea</taxon>
        <taxon>Mermithidae</taxon>
        <taxon>Romanomermis</taxon>
    </lineage>
</organism>